<accession>A0A0C6F5R0</accession>
<feature type="transmembrane region" description="Helical" evidence="1">
    <location>
        <begin position="186"/>
        <end position="207"/>
    </location>
</feature>
<dbReference type="EMBL" id="AP014704">
    <property type="protein sequence ID" value="BAQ48091.1"/>
    <property type="molecule type" value="Genomic_DNA"/>
</dbReference>
<feature type="transmembrane region" description="Helical" evidence="1">
    <location>
        <begin position="59"/>
        <end position="80"/>
    </location>
</feature>
<evidence type="ECO:0000259" key="2">
    <source>
        <dbReference type="Pfam" id="PF07786"/>
    </source>
</evidence>
<dbReference type="AlphaFoldDB" id="A0A0C6F5R0"/>
<protein>
    <submittedName>
        <fullName evidence="3">Predicted membrane protein</fullName>
    </submittedName>
</protein>
<sequence>MRPSPAIPPRNCAFSPQAWRGSRTPCGLGYDGAHPPSGRAAIHTPSSTPTPTPTPIRRLAVVDLARGVALLAMALYHLTWDLGFLRLTPENLALTPVGRAAAHGIAGSFLVLVGISLVLARPGRAGRWRPYLLRLARIAAAAGAISLATVFLFPDSWIFFGILHCIAVASVLALPALVAPLPLVGLAAALVLAGPHLAALAGSPALLDAPGLLFLGLGATIPTTNDYVPLFPWFGFVLAGVGLGRVALPRLVASAIGTIAPRGRAGRLATAAGRHSLAVYLIHQPVLLGLLYGVAALAGPHPRAGEAQFRREYRANCAEAGGGEAACRVAARCVVERLRADGLWRAGGGFSAQEQGRAIALSRTCFREAGGG</sequence>
<keyword evidence="1" id="KW-0472">Membrane</keyword>
<evidence type="ECO:0000256" key="1">
    <source>
        <dbReference type="SAM" id="Phobius"/>
    </source>
</evidence>
<dbReference type="STRING" id="270351.Maq22A_c26095"/>
<keyword evidence="1" id="KW-0812">Transmembrane</keyword>
<dbReference type="Proteomes" id="UP000061432">
    <property type="component" value="Chromosome"/>
</dbReference>
<evidence type="ECO:0000313" key="3">
    <source>
        <dbReference type="EMBL" id="BAQ48091.1"/>
    </source>
</evidence>
<organism evidence="3 4">
    <name type="scientific">Methylobacterium aquaticum</name>
    <dbReference type="NCBI Taxonomy" id="270351"/>
    <lineage>
        <taxon>Bacteria</taxon>
        <taxon>Pseudomonadati</taxon>
        <taxon>Pseudomonadota</taxon>
        <taxon>Alphaproteobacteria</taxon>
        <taxon>Hyphomicrobiales</taxon>
        <taxon>Methylobacteriaceae</taxon>
        <taxon>Methylobacterium</taxon>
    </lineage>
</organism>
<name>A0A0C6F5R0_9HYPH</name>
<feature type="domain" description="Heparan-alpha-glucosaminide N-acetyltransferase catalytic" evidence="2">
    <location>
        <begin position="58"/>
        <end position="285"/>
    </location>
</feature>
<reference evidence="4" key="2">
    <citation type="submission" date="2015-01" db="EMBL/GenBank/DDBJ databases">
        <title>Complete genome sequence of Methylobacterium aquaticum strain 22A.</title>
        <authorList>
            <person name="Tani A."/>
            <person name="Ogura Y."/>
            <person name="Hayashi T."/>
        </authorList>
    </citation>
    <scope>NUCLEOTIDE SEQUENCE [LARGE SCALE GENOMIC DNA]</scope>
    <source>
        <strain evidence="4">MA-22A</strain>
    </source>
</reference>
<proteinExistence type="predicted"/>
<gene>
    <name evidence="3" type="ORF">Maq22A_c26095</name>
</gene>
<dbReference type="PATRIC" id="fig|270351.10.peg.5006"/>
<feature type="transmembrane region" description="Helical" evidence="1">
    <location>
        <begin position="157"/>
        <end position="179"/>
    </location>
</feature>
<keyword evidence="1" id="KW-1133">Transmembrane helix</keyword>
<feature type="transmembrane region" description="Helical" evidence="1">
    <location>
        <begin position="131"/>
        <end position="151"/>
    </location>
</feature>
<dbReference type="Pfam" id="PF07786">
    <property type="entry name" value="HGSNAT_cat"/>
    <property type="match status" value="1"/>
</dbReference>
<dbReference type="KEGG" id="maqu:Maq22A_c26095"/>
<reference evidence="3 4" key="1">
    <citation type="journal article" date="2015" name="Genome Announc.">
        <title>Complete Genome Sequence of Methylobacterium aquaticum Strain 22A, Isolated from Racomitrium japonicum Moss.</title>
        <authorList>
            <person name="Tani A."/>
            <person name="Ogura Y."/>
            <person name="Hayashi T."/>
            <person name="Kimbara K."/>
        </authorList>
    </citation>
    <scope>NUCLEOTIDE SEQUENCE [LARGE SCALE GENOMIC DNA]</scope>
    <source>
        <strain evidence="3 4">MA-22A</strain>
    </source>
</reference>
<dbReference type="InterPro" id="IPR012429">
    <property type="entry name" value="HGSNAT_cat"/>
</dbReference>
<evidence type="ECO:0000313" key="4">
    <source>
        <dbReference type="Proteomes" id="UP000061432"/>
    </source>
</evidence>
<feature type="transmembrane region" description="Helical" evidence="1">
    <location>
        <begin position="227"/>
        <end position="248"/>
    </location>
</feature>
<feature type="transmembrane region" description="Helical" evidence="1">
    <location>
        <begin position="100"/>
        <end position="119"/>
    </location>
</feature>